<dbReference type="InterPro" id="IPR000182">
    <property type="entry name" value="GNAT_dom"/>
</dbReference>
<dbReference type="EMBL" id="JAUQTB010000014">
    <property type="protein sequence ID" value="MDO7908278.1"/>
    <property type="molecule type" value="Genomic_DNA"/>
</dbReference>
<evidence type="ECO:0000313" key="2">
    <source>
        <dbReference type="EMBL" id="MDO7908278.1"/>
    </source>
</evidence>
<dbReference type="PANTHER" id="PTHR43792:SF9">
    <property type="entry name" value="RIBOSOMAL-PROTEIN-ALANINE ACETYLTRANSFERASE"/>
    <property type="match status" value="1"/>
</dbReference>
<dbReference type="Pfam" id="PF13302">
    <property type="entry name" value="Acetyltransf_3"/>
    <property type="match status" value="1"/>
</dbReference>
<feature type="domain" description="N-acetyltransferase" evidence="1">
    <location>
        <begin position="16"/>
        <end position="181"/>
    </location>
</feature>
<protein>
    <submittedName>
        <fullName evidence="2">GNAT family N-acetyltransferase</fullName>
    </submittedName>
</protein>
<dbReference type="InterPro" id="IPR051531">
    <property type="entry name" value="N-acetyltransferase"/>
</dbReference>
<gene>
    <name evidence="2" type="ORF">Q5741_17900</name>
</gene>
<evidence type="ECO:0000259" key="1">
    <source>
        <dbReference type="PROSITE" id="PS51186"/>
    </source>
</evidence>
<dbReference type="SUPFAM" id="SSF55729">
    <property type="entry name" value="Acyl-CoA N-acyltransferases (Nat)"/>
    <property type="match status" value="1"/>
</dbReference>
<dbReference type="Proteomes" id="UP001240171">
    <property type="component" value="Unassembled WGS sequence"/>
</dbReference>
<dbReference type="PANTHER" id="PTHR43792">
    <property type="entry name" value="GNAT FAMILY, PUTATIVE (AFU_ORTHOLOGUE AFUA_3G00765)-RELATED-RELATED"/>
    <property type="match status" value="1"/>
</dbReference>
<reference evidence="2 3" key="1">
    <citation type="submission" date="2023-07" db="EMBL/GenBank/DDBJ databases">
        <title>Paenibacillus sp. JX-17 nov. isolated from soil.</title>
        <authorList>
            <person name="Wan Y."/>
            <person name="Liu B."/>
        </authorList>
    </citation>
    <scope>NUCLEOTIDE SEQUENCE [LARGE SCALE GENOMIC DNA]</scope>
    <source>
        <strain evidence="2 3">JX-17</strain>
    </source>
</reference>
<name>A0ABT9CKX0_9BACL</name>
<sequence length="195" mass="22614">MYTCKGYIPELETPRLKLRRMTRQDAPEIYRCWSDREVTRFMNISPMTSVEEAEEMIGFLNDMAEIDDAIRWGIVDKSTGRLMGSCGYNSWQIKGSYRGEIGYEIHKPYWRKGYMTEALKAILTFGFETMRLNRIEGLVDHRNDGSSALLASLGFTREGLLRQVQHTASGFKDMQMYSLLYEEWQKGDKNHAAPI</sequence>
<accession>A0ABT9CKX0</accession>
<dbReference type="RefSeq" id="WP_305025495.1">
    <property type="nucleotide sequence ID" value="NZ_JAUQTB010000014.1"/>
</dbReference>
<dbReference type="Gene3D" id="3.40.630.30">
    <property type="match status" value="1"/>
</dbReference>
<proteinExistence type="predicted"/>
<organism evidence="2 3">
    <name type="scientific">Paenibacillus lacisoli</name>
    <dbReference type="NCBI Taxonomy" id="3064525"/>
    <lineage>
        <taxon>Bacteria</taxon>
        <taxon>Bacillati</taxon>
        <taxon>Bacillota</taxon>
        <taxon>Bacilli</taxon>
        <taxon>Bacillales</taxon>
        <taxon>Paenibacillaceae</taxon>
        <taxon>Paenibacillus</taxon>
    </lineage>
</organism>
<dbReference type="PROSITE" id="PS51186">
    <property type="entry name" value="GNAT"/>
    <property type="match status" value="1"/>
</dbReference>
<evidence type="ECO:0000313" key="3">
    <source>
        <dbReference type="Proteomes" id="UP001240171"/>
    </source>
</evidence>
<comment type="caution">
    <text evidence="2">The sequence shown here is derived from an EMBL/GenBank/DDBJ whole genome shotgun (WGS) entry which is preliminary data.</text>
</comment>
<dbReference type="InterPro" id="IPR016181">
    <property type="entry name" value="Acyl_CoA_acyltransferase"/>
</dbReference>
<keyword evidence="3" id="KW-1185">Reference proteome</keyword>